<evidence type="ECO:0000256" key="2">
    <source>
        <dbReference type="SAM" id="Phobius"/>
    </source>
</evidence>
<name>A0A255XTY6_9PROT</name>
<evidence type="ECO:0000256" key="1">
    <source>
        <dbReference type="SAM" id="MobiDB-lite"/>
    </source>
</evidence>
<dbReference type="Pfam" id="PF05170">
    <property type="entry name" value="AsmA"/>
    <property type="match status" value="1"/>
</dbReference>
<dbReference type="AlphaFoldDB" id="A0A255XTY6"/>
<evidence type="ECO:0000313" key="4">
    <source>
        <dbReference type="EMBL" id="OYQ20383.1"/>
    </source>
</evidence>
<comment type="caution">
    <text evidence="4">The sequence shown here is derived from an EMBL/GenBank/DDBJ whole genome shotgun (WGS) entry which is preliminary data.</text>
</comment>
<feature type="region of interest" description="Disordered" evidence="1">
    <location>
        <begin position="764"/>
        <end position="809"/>
    </location>
</feature>
<evidence type="ECO:0000259" key="3">
    <source>
        <dbReference type="Pfam" id="PF05170"/>
    </source>
</evidence>
<dbReference type="Proteomes" id="UP000216361">
    <property type="component" value="Unassembled WGS sequence"/>
</dbReference>
<dbReference type="EMBL" id="NOXS01000028">
    <property type="protein sequence ID" value="OYQ20383.1"/>
    <property type="molecule type" value="Genomic_DNA"/>
</dbReference>
<keyword evidence="5" id="KW-1185">Reference proteome</keyword>
<dbReference type="GO" id="GO:0090313">
    <property type="term" value="P:regulation of protein targeting to membrane"/>
    <property type="evidence" value="ECO:0007669"/>
    <property type="project" value="TreeGrafter"/>
</dbReference>
<feature type="region of interest" description="Disordered" evidence="1">
    <location>
        <begin position="1"/>
        <end position="26"/>
    </location>
</feature>
<sequence length="809" mass="82092">MMDERPILSGPAPKEPRPEKPISAKPPRNLLRTGLLIAGGGVGLVVVGAGALLFLVDPNAHRDRIAAELQAATGRAVTLAGPISLSRSLSPALVVEGVTIANMPGGSRPQMASIGKLDVQVALLPLILNGRLEVERLNLAKADILLETDAKGQGNWVFMPEPSPSAPQGTPAPAAGGGGKSGGALPILKEVLITDSRIVYRSGKTQQRLDLTRLSFALPDAGKPVPVAVKAVLNDAPLDLTGEIGALTSLMSAEGAYPVKLKGQVAGLDLDASGTLGLGKQQGQADGTLTVSGESLTVLKKAAPGFGINAADWPEKLPKFSLTAQGALAGDKLTLTRAVLTTGKTEVTATGTVGLSGPSFGLTLTARAPDLRSLVGKFPTNFVYIMPEAGASLTGKLTGTTTAPQLADLVLDWGATRVTGRLGADLGSRVLRVTADLASPEIDLSAFIGKPRVAAASGSSGGSAAPAKSGDDRVIPDMPVDLTEIAQAPVEGDVKLAVARLKTGRGEVKDVSLAVALRNRQFTLRPLRLTAADGKLAADVVIEPSGKLWMTGEAAAVDTAQLSALLGEEPVLKTKADLSFKFSAEGKNLRALAASLDGSVGLATGPGQLVGSAAEALSSKWLTFLSLKPADVTQISCSVVRTQFVRGQGSVQQLALDTPGLTVRGSGGLSLASETLDLRFEPHLAEGNPAAAAAVPFHVRGSFGKPSVTPDAAATARTAVGIAQQLGVGGQKTQGALGIVGALLGQGSQGGPVPTAAVPCGQRVASTPTNTQVPAQPGQIPSQPTQPAQNDPAGAIKGLFKGLLGGSKQ</sequence>
<feature type="domain" description="AsmA" evidence="3">
    <location>
        <begin position="44"/>
        <end position="216"/>
    </location>
</feature>
<feature type="compositionally biased region" description="Polar residues" evidence="1">
    <location>
        <begin position="764"/>
        <end position="789"/>
    </location>
</feature>
<dbReference type="InterPro" id="IPR007844">
    <property type="entry name" value="AsmA"/>
</dbReference>
<dbReference type="InterPro" id="IPR052894">
    <property type="entry name" value="AsmA-related"/>
</dbReference>
<feature type="transmembrane region" description="Helical" evidence="2">
    <location>
        <begin position="35"/>
        <end position="56"/>
    </location>
</feature>
<keyword evidence="2" id="KW-0472">Membrane</keyword>
<dbReference type="OrthoDB" id="225437at2"/>
<dbReference type="PANTHER" id="PTHR30441">
    <property type="entry name" value="DUF748 DOMAIN-CONTAINING PROTEIN"/>
    <property type="match status" value="1"/>
</dbReference>
<dbReference type="RefSeq" id="WP_094407846.1">
    <property type="nucleotide sequence ID" value="NZ_BMJZ01000008.1"/>
</dbReference>
<keyword evidence="2" id="KW-0812">Transmembrane</keyword>
<dbReference type="GO" id="GO:0005886">
    <property type="term" value="C:plasma membrane"/>
    <property type="evidence" value="ECO:0007669"/>
    <property type="project" value="TreeGrafter"/>
</dbReference>
<accession>A0A255XTY6</accession>
<proteinExistence type="predicted"/>
<keyword evidence="2" id="KW-1133">Transmembrane helix</keyword>
<reference evidence="4 5" key="1">
    <citation type="submission" date="2017-07" db="EMBL/GenBank/DDBJ databases">
        <title>Elstera cyanobacteriorum sp. nov., a novel bacterium isolated from cyanobacterial aggregates in a eutrophic lake.</title>
        <authorList>
            <person name="Cai H."/>
        </authorList>
    </citation>
    <scope>NUCLEOTIDE SEQUENCE [LARGE SCALE GENOMIC DNA]</scope>
    <source>
        <strain evidence="4 5">TH019</strain>
    </source>
</reference>
<organism evidence="4 5">
    <name type="scientific">Elstera cyanobacteriorum</name>
    <dbReference type="NCBI Taxonomy" id="2022747"/>
    <lineage>
        <taxon>Bacteria</taxon>
        <taxon>Pseudomonadati</taxon>
        <taxon>Pseudomonadota</taxon>
        <taxon>Alphaproteobacteria</taxon>
        <taxon>Rhodospirillales</taxon>
        <taxon>Rhodospirillaceae</taxon>
        <taxon>Elstera</taxon>
    </lineage>
</organism>
<dbReference type="PANTHER" id="PTHR30441:SF4">
    <property type="entry name" value="PROTEIN ASMA"/>
    <property type="match status" value="1"/>
</dbReference>
<evidence type="ECO:0000313" key="5">
    <source>
        <dbReference type="Proteomes" id="UP000216361"/>
    </source>
</evidence>
<protein>
    <recommendedName>
        <fullName evidence="3">AsmA domain-containing protein</fullName>
    </recommendedName>
</protein>
<gene>
    <name evidence="4" type="ORF">CHR90_04750</name>
</gene>